<gene>
    <name evidence="2" type="ORF">DPBNPPHM_02873</name>
</gene>
<feature type="signal peptide" evidence="1">
    <location>
        <begin position="1"/>
        <end position="22"/>
    </location>
</feature>
<evidence type="ECO:0000256" key="1">
    <source>
        <dbReference type="SAM" id="SignalP"/>
    </source>
</evidence>
<dbReference type="Proteomes" id="UP000434580">
    <property type="component" value="Unassembled WGS sequence"/>
</dbReference>
<accession>A0A5S9NR47</accession>
<keyword evidence="1" id="KW-0732">Signal</keyword>
<feature type="chain" id="PRO_5030137948" evidence="1">
    <location>
        <begin position="23"/>
        <end position="128"/>
    </location>
</feature>
<organism evidence="2 3">
    <name type="scientific">BD1-7 clade bacterium</name>
    <dbReference type="NCBI Taxonomy" id="2029982"/>
    <lineage>
        <taxon>Bacteria</taxon>
        <taxon>Pseudomonadati</taxon>
        <taxon>Pseudomonadota</taxon>
        <taxon>Gammaproteobacteria</taxon>
        <taxon>Cellvibrionales</taxon>
        <taxon>Spongiibacteraceae</taxon>
        <taxon>BD1-7 clade</taxon>
    </lineage>
</organism>
<name>A0A5S9NR47_9GAMM</name>
<evidence type="ECO:0000313" key="3">
    <source>
        <dbReference type="Proteomes" id="UP000434580"/>
    </source>
</evidence>
<protein>
    <submittedName>
        <fullName evidence="2">Uncharacterized protein</fullName>
    </submittedName>
</protein>
<proteinExistence type="predicted"/>
<reference evidence="2 3" key="1">
    <citation type="submission" date="2019-11" db="EMBL/GenBank/DDBJ databases">
        <authorList>
            <person name="Holert J."/>
        </authorList>
    </citation>
    <scope>NUCLEOTIDE SEQUENCE [LARGE SCALE GENOMIC DNA]</scope>
    <source>
        <strain evidence="2">BC5_2</strain>
    </source>
</reference>
<sequence length="128" mass="13325">MRNNIKPVLGGVALLIAGAAHGMVSVAGDSNEITVQTDHENVTFIEINGNGFTARSESLSVESKEGLSDGYYTVSVSAVTGEALVSERSGNNGRDLSAATYGDVVEIVETGSFRIADGEVFTPKATKE</sequence>
<dbReference type="AlphaFoldDB" id="A0A5S9NR47"/>
<evidence type="ECO:0000313" key="2">
    <source>
        <dbReference type="EMBL" id="CAA0090371.1"/>
    </source>
</evidence>
<dbReference type="EMBL" id="CACSII010000002">
    <property type="protein sequence ID" value="CAA0090371.1"/>
    <property type="molecule type" value="Genomic_DNA"/>
</dbReference>